<dbReference type="EMBL" id="VORV01000020">
    <property type="protein sequence ID" value="TXD75706.1"/>
    <property type="molecule type" value="Genomic_DNA"/>
</dbReference>
<keyword evidence="1" id="KW-0732">Signal</keyword>
<evidence type="ECO:0000313" key="3">
    <source>
        <dbReference type="EMBL" id="TXD75706.1"/>
    </source>
</evidence>
<dbReference type="InterPro" id="IPR052022">
    <property type="entry name" value="26kDa_periplasmic_antigen"/>
</dbReference>
<dbReference type="InterPro" id="IPR007497">
    <property type="entry name" value="SIMPL/DUF541"/>
</dbReference>
<feature type="chain" id="PRO_5016060726" evidence="1">
    <location>
        <begin position="20"/>
        <end position="235"/>
    </location>
</feature>
<reference evidence="2 4" key="1">
    <citation type="submission" date="2018-06" db="EMBL/GenBank/DDBJ databases">
        <title>Genomic Encyclopedia of Archaeal and Bacterial Type Strains, Phase II (KMG-II): from individual species to whole genera.</title>
        <authorList>
            <person name="Goeker M."/>
        </authorList>
    </citation>
    <scope>NUCLEOTIDE SEQUENCE [LARGE SCALE GENOMIC DNA]</scope>
    <source>
        <strain evidence="2 4">DSM 22686</strain>
    </source>
</reference>
<reference evidence="3 5" key="2">
    <citation type="submission" date="2019-08" db="EMBL/GenBank/DDBJ databases">
        <title>Genome of Algoriphagus ratkowskyi IC026.</title>
        <authorList>
            <person name="Bowman J.P."/>
        </authorList>
    </citation>
    <scope>NUCLEOTIDE SEQUENCE [LARGE SCALE GENOMIC DNA]</scope>
    <source>
        <strain evidence="3 5">IC026</strain>
    </source>
</reference>
<organism evidence="2 4">
    <name type="scientific">Algoriphagus ratkowskyi</name>
    <dbReference type="NCBI Taxonomy" id="57028"/>
    <lineage>
        <taxon>Bacteria</taxon>
        <taxon>Pseudomonadati</taxon>
        <taxon>Bacteroidota</taxon>
        <taxon>Cytophagia</taxon>
        <taxon>Cytophagales</taxon>
        <taxon>Cyclobacteriaceae</taxon>
        <taxon>Algoriphagus</taxon>
    </lineage>
</organism>
<accession>A0A2W7R3L8</accession>
<dbReference type="GO" id="GO:0006974">
    <property type="term" value="P:DNA damage response"/>
    <property type="evidence" value="ECO:0007669"/>
    <property type="project" value="TreeGrafter"/>
</dbReference>
<dbReference type="Proteomes" id="UP000321927">
    <property type="component" value="Unassembled WGS sequence"/>
</dbReference>
<feature type="signal peptide" evidence="1">
    <location>
        <begin position="1"/>
        <end position="19"/>
    </location>
</feature>
<dbReference type="Proteomes" id="UP000249115">
    <property type="component" value="Unassembled WGS sequence"/>
</dbReference>
<evidence type="ECO:0000313" key="5">
    <source>
        <dbReference type="Proteomes" id="UP000321927"/>
    </source>
</evidence>
<gene>
    <name evidence="3" type="ORF">ESW18_19300</name>
    <name evidence="2" type="ORF">LV84_04050</name>
</gene>
<dbReference type="Gene3D" id="3.30.70.2970">
    <property type="entry name" value="Protein of unknown function (DUF541), domain 2"/>
    <property type="match status" value="1"/>
</dbReference>
<dbReference type="OrthoDB" id="838701at2"/>
<evidence type="ECO:0000313" key="2">
    <source>
        <dbReference type="EMBL" id="PZX50487.1"/>
    </source>
</evidence>
<comment type="caution">
    <text evidence="2">The sequence shown here is derived from an EMBL/GenBank/DDBJ whole genome shotgun (WGS) entry which is preliminary data.</text>
</comment>
<dbReference type="AlphaFoldDB" id="A0A2W7R3L8"/>
<dbReference type="RefSeq" id="WP_086503142.1">
    <property type="nucleotide sequence ID" value="NZ_MSSV01000027.1"/>
</dbReference>
<dbReference type="Pfam" id="PF04402">
    <property type="entry name" value="SIMPL"/>
    <property type="match status" value="1"/>
</dbReference>
<protein>
    <submittedName>
        <fullName evidence="3">DUF541 domain-containing protein</fullName>
    </submittedName>
</protein>
<name>A0A2W7R3L8_9BACT</name>
<dbReference type="EMBL" id="QKZU01000023">
    <property type="protein sequence ID" value="PZX50487.1"/>
    <property type="molecule type" value="Genomic_DNA"/>
</dbReference>
<evidence type="ECO:0000256" key="1">
    <source>
        <dbReference type="SAM" id="SignalP"/>
    </source>
</evidence>
<evidence type="ECO:0000313" key="4">
    <source>
        <dbReference type="Proteomes" id="UP000249115"/>
    </source>
</evidence>
<sequence>MKTYLTILFAVLLAVPVFAQDNMTVPLIEVEGFSERKVAPDEAAFQINLEEKAMKVTDAVAVLNKKTQLLSDALKKAKIKDFKLIADNYSVDVNRIYRSGVQRDSGYVARQALRIVTSSKNEDLQKIVESIQGAGDMSYNLNFQISEATQKSLEDELLTSALKNAESRAILIAQTLGIKNIRVHRVSLESQPTFRPYAKMEMMRTSADSAPAPPMLNPDDQSVEKRVYVKYTYNN</sequence>
<dbReference type="Gene3D" id="3.30.110.170">
    <property type="entry name" value="Protein of unknown function (DUF541), domain 1"/>
    <property type="match status" value="1"/>
</dbReference>
<keyword evidence="5" id="KW-1185">Reference proteome</keyword>
<dbReference type="PANTHER" id="PTHR34387">
    <property type="entry name" value="SLR1258 PROTEIN"/>
    <property type="match status" value="1"/>
</dbReference>
<dbReference type="PANTHER" id="PTHR34387:SF2">
    <property type="entry name" value="SLR1258 PROTEIN"/>
    <property type="match status" value="1"/>
</dbReference>
<proteinExistence type="predicted"/>